<evidence type="ECO:0008006" key="4">
    <source>
        <dbReference type="Google" id="ProtNLM"/>
    </source>
</evidence>
<proteinExistence type="predicted"/>
<name>A0A0C3BCI2_PILCF</name>
<feature type="region of interest" description="Disordered" evidence="1">
    <location>
        <begin position="243"/>
        <end position="263"/>
    </location>
</feature>
<dbReference type="OrthoDB" id="3260094at2759"/>
<reference evidence="3" key="2">
    <citation type="submission" date="2015-01" db="EMBL/GenBank/DDBJ databases">
        <title>Evolutionary Origins and Diversification of the Mycorrhizal Mutualists.</title>
        <authorList>
            <consortium name="DOE Joint Genome Institute"/>
            <consortium name="Mycorrhizal Genomics Consortium"/>
            <person name="Kohler A."/>
            <person name="Kuo A."/>
            <person name="Nagy L.G."/>
            <person name="Floudas D."/>
            <person name="Copeland A."/>
            <person name="Barry K.W."/>
            <person name="Cichocki N."/>
            <person name="Veneault-Fourrey C."/>
            <person name="LaButti K."/>
            <person name="Lindquist E.A."/>
            <person name="Lipzen A."/>
            <person name="Lundell T."/>
            <person name="Morin E."/>
            <person name="Murat C."/>
            <person name="Riley R."/>
            <person name="Ohm R."/>
            <person name="Sun H."/>
            <person name="Tunlid A."/>
            <person name="Henrissat B."/>
            <person name="Grigoriev I.V."/>
            <person name="Hibbett D.S."/>
            <person name="Martin F."/>
        </authorList>
    </citation>
    <scope>NUCLEOTIDE SEQUENCE [LARGE SCALE GENOMIC DNA]</scope>
    <source>
        <strain evidence="3">F 1598</strain>
    </source>
</reference>
<keyword evidence="3" id="KW-1185">Reference proteome</keyword>
<evidence type="ECO:0000313" key="3">
    <source>
        <dbReference type="Proteomes" id="UP000054166"/>
    </source>
</evidence>
<dbReference type="HOGENOM" id="CLU_1058109_0_0_1"/>
<protein>
    <recommendedName>
        <fullName evidence="4">Fungal-type protein kinase domain-containing protein</fullName>
    </recommendedName>
</protein>
<reference evidence="2 3" key="1">
    <citation type="submission" date="2014-04" db="EMBL/GenBank/DDBJ databases">
        <authorList>
            <consortium name="DOE Joint Genome Institute"/>
            <person name="Kuo A."/>
            <person name="Tarkka M."/>
            <person name="Buscot F."/>
            <person name="Kohler A."/>
            <person name="Nagy L.G."/>
            <person name="Floudas D."/>
            <person name="Copeland A."/>
            <person name="Barry K.W."/>
            <person name="Cichocki N."/>
            <person name="Veneault-Fourrey C."/>
            <person name="LaButti K."/>
            <person name="Lindquist E.A."/>
            <person name="Lipzen A."/>
            <person name="Lundell T."/>
            <person name="Morin E."/>
            <person name="Murat C."/>
            <person name="Sun H."/>
            <person name="Tunlid A."/>
            <person name="Henrissat B."/>
            <person name="Grigoriev I.V."/>
            <person name="Hibbett D.S."/>
            <person name="Martin F."/>
            <person name="Nordberg H.P."/>
            <person name="Cantor M.N."/>
            <person name="Hua S.X."/>
        </authorList>
    </citation>
    <scope>NUCLEOTIDE SEQUENCE [LARGE SCALE GENOMIC DNA]</scope>
    <source>
        <strain evidence="2 3">F 1598</strain>
    </source>
</reference>
<sequence length="263" mass="29835">MTYRRPSTRTNGRVLATREKRSRSLEGLSKTLSSTLHMILSSFAQNIKRLGLTFPTRHAETGKYFKLDDFIVNWDDIAPSATSALDTMDDSPQYVMRSDMCRRFTFGFTIENTEMWIWFCCCSMVVGKECVQDYTSLVTFVLAVPSARRVEPGWDLTVDVSTMAASAYYELPFNPLSGIKSKWWITVWTTTCNGIMGDKWAVEYVEDTGSIFSKLHDPPIDWTLWKKAITDTFPLSLEVVSRSLSDMPPPPSPDNLRGTTEDA</sequence>
<dbReference type="InParanoid" id="A0A0C3BCI2"/>
<dbReference type="Proteomes" id="UP000054166">
    <property type="component" value="Unassembled WGS sequence"/>
</dbReference>
<dbReference type="AlphaFoldDB" id="A0A0C3BCI2"/>
<evidence type="ECO:0000256" key="1">
    <source>
        <dbReference type="SAM" id="MobiDB-lite"/>
    </source>
</evidence>
<accession>A0A0C3BCI2</accession>
<dbReference type="EMBL" id="KN832989">
    <property type="protein sequence ID" value="KIM84023.1"/>
    <property type="molecule type" value="Genomic_DNA"/>
</dbReference>
<organism evidence="2 3">
    <name type="scientific">Piloderma croceum (strain F 1598)</name>
    <dbReference type="NCBI Taxonomy" id="765440"/>
    <lineage>
        <taxon>Eukaryota</taxon>
        <taxon>Fungi</taxon>
        <taxon>Dikarya</taxon>
        <taxon>Basidiomycota</taxon>
        <taxon>Agaricomycotina</taxon>
        <taxon>Agaricomycetes</taxon>
        <taxon>Agaricomycetidae</taxon>
        <taxon>Atheliales</taxon>
        <taxon>Atheliaceae</taxon>
        <taxon>Piloderma</taxon>
    </lineage>
</organism>
<evidence type="ECO:0000313" key="2">
    <source>
        <dbReference type="EMBL" id="KIM84023.1"/>
    </source>
</evidence>
<gene>
    <name evidence="2" type="ORF">PILCRDRAFT_6867</name>
</gene>